<evidence type="ECO:0000256" key="6">
    <source>
        <dbReference type="ARBA" id="ARBA00023136"/>
    </source>
</evidence>
<proteinExistence type="inferred from homology"/>
<keyword evidence="4 7" id="KW-0812">Transmembrane</keyword>
<gene>
    <name evidence="7" type="primary">DLT1</name>
    <name evidence="9" type="ORF">MBM_04074</name>
</gene>
<evidence type="ECO:0000256" key="5">
    <source>
        <dbReference type="ARBA" id="ARBA00022989"/>
    </source>
</evidence>
<dbReference type="GO" id="GO:0016020">
    <property type="term" value="C:membrane"/>
    <property type="evidence" value="ECO:0007669"/>
    <property type="project" value="UniProtKB-SubCell"/>
</dbReference>
<evidence type="ECO:0000256" key="3">
    <source>
        <dbReference type="ARBA" id="ARBA00021353"/>
    </source>
</evidence>
<evidence type="ECO:0000256" key="7">
    <source>
        <dbReference type="RuleBase" id="RU367100"/>
    </source>
</evidence>
<name>K1WJ95_MARBU</name>
<evidence type="ECO:0000313" key="10">
    <source>
        <dbReference type="Proteomes" id="UP000006753"/>
    </source>
</evidence>
<evidence type="ECO:0000256" key="4">
    <source>
        <dbReference type="ARBA" id="ARBA00022692"/>
    </source>
</evidence>
<dbReference type="PANTHER" id="PTHR40021:SF1">
    <property type="entry name" value="DEFECT AT LOW TEMPERATURE PROTEIN 1"/>
    <property type="match status" value="1"/>
</dbReference>
<feature type="compositionally biased region" description="Polar residues" evidence="8">
    <location>
        <begin position="1"/>
        <end position="14"/>
    </location>
</feature>
<dbReference type="Proteomes" id="UP000006753">
    <property type="component" value="Unassembled WGS sequence"/>
</dbReference>
<reference evidence="9 10" key="1">
    <citation type="journal article" date="2012" name="BMC Genomics">
        <title>Sequencing the genome of Marssonina brunnea reveals fungus-poplar co-evolution.</title>
        <authorList>
            <person name="Zhu S."/>
            <person name="Cao Y.-Z."/>
            <person name="Jiang C."/>
            <person name="Tan B.-Y."/>
            <person name="Wang Z."/>
            <person name="Feng S."/>
            <person name="Zhang L."/>
            <person name="Su X.-H."/>
            <person name="Brejova B."/>
            <person name="Vinar T."/>
            <person name="Xu M."/>
            <person name="Wang M.-X."/>
            <person name="Zhang S.-G."/>
            <person name="Huang M.-R."/>
            <person name="Wu R."/>
            <person name="Zhou Y."/>
        </authorList>
    </citation>
    <scope>NUCLEOTIDE SEQUENCE [LARGE SCALE GENOMIC DNA]</scope>
    <source>
        <strain evidence="9 10">MB_m1</strain>
    </source>
</reference>
<evidence type="ECO:0000256" key="2">
    <source>
        <dbReference type="ARBA" id="ARBA00005550"/>
    </source>
</evidence>
<feature type="compositionally biased region" description="Basic and acidic residues" evidence="8">
    <location>
        <begin position="15"/>
        <end position="30"/>
    </location>
</feature>
<feature type="region of interest" description="Disordered" evidence="8">
    <location>
        <begin position="1"/>
        <end position="32"/>
    </location>
</feature>
<protein>
    <recommendedName>
        <fullName evidence="3 7">Defect at low temperature protein 1</fullName>
    </recommendedName>
</protein>
<dbReference type="EMBL" id="JH921435">
    <property type="protein sequence ID" value="EKD17705.1"/>
    <property type="molecule type" value="Genomic_DNA"/>
</dbReference>
<dbReference type="AlphaFoldDB" id="K1WJ95"/>
<comment type="similarity">
    <text evidence="2 7">Belongs to the DLT1 family.</text>
</comment>
<dbReference type="PANTHER" id="PTHR40021">
    <property type="entry name" value="DEFECT AT LOW TEMPERATURE PROTEIN 1"/>
    <property type="match status" value="1"/>
</dbReference>
<keyword evidence="10" id="KW-1185">Reference proteome</keyword>
<sequence length="488" mass="53727">MKPNSTTNTDSTRCPSKDKNKDKDKEKDPQTRLLEPPVQQQYAAKMKLPSLSSFLYKTFYVLCVLGLTGLIIITPADLIAQARKRSHSPLQIANTLVAPAGYVATFFWAVLLYSIRIVSNKAHLKKIPRSEIPIEKGDVKEKVRKMIEASLNRSAVIAWDSRPRLSDQPASIVSDPENRDDVVETMDQAAEKRWRVKRGIFRRVRTQMESEEHTVTIPPPAPVWGDIAHNGWSSPTSPDLPNLQYITVILELPHLIEARAVSLAPVDPGSTSESPLPDIRAVDLLQRQAATCLRDYIGHLVSMGVVPAPEVATGFLANYEYARFSGQTLSEHQFRELMRQFADLLRIMEPLSPAILTSLDIDRSETDIDDDGSASLTPATPSSRSLASSRSIRSRSRSEGTVRTGPARSIGTCSKRQEFGTAPATPRSKKRLMSRSPSMHSFAPSGRPNGGSCGGSSSSSLRSTSRGSVIRLSSAHEDGFSLHIPRPR</sequence>
<evidence type="ECO:0000313" key="9">
    <source>
        <dbReference type="EMBL" id="EKD17705.1"/>
    </source>
</evidence>
<comment type="function">
    <text evidence="1 7">Required for growth under high-pressure and low-temperature conditions.</text>
</comment>
<keyword evidence="6 7" id="KW-0472">Membrane</keyword>
<dbReference type="HOGENOM" id="CLU_022833_2_0_1"/>
<dbReference type="OMA" id="SHYEYAR"/>
<comment type="subcellular location">
    <subcellularLocation>
        <location evidence="7">Membrane</location>
        <topology evidence="7">Multi-pass membrane protein</topology>
    </subcellularLocation>
</comment>
<dbReference type="KEGG" id="mbe:MBM_04074"/>
<evidence type="ECO:0000256" key="1">
    <source>
        <dbReference type="ARBA" id="ARBA00002489"/>
    </source>
</evidence>
<keyword evidence="5 7" id="KW-1133">Transmembrane helix</keyword>
<dbReference type="InParanoid" id="K1WJ95"/>
<dbReference type="InterPro" id="IPR038869">
    <property type="entry name" value="DLT1"/>
</dbReference>
<feature type="transmembrane region" description="Helical" evidence="7">
    <location>
        <begin position="92"/>
        <end position="115"/>
    </location>
</feature>
<dbReference type="eggNOG" id="ENOG502RAJJ">
    <property type="taxonomic scope" value="Eukaryota"/>
</dbReference>
<evidence type="ECO:0000256" key="8">
    <source>
        <dbReference type="SAM" id="MobiDB-lite"/>
    </source>
</evidence>
<feature type="transmembrane region" description="Helical" evidence="7">
    <location>
        <begin position="59"/>
        <end position="80"/>
    </location>
</feature>
<feature type="region of interest" description="Disordered" evidence="8">
    <location>
        <begin position="367"/>
        <end position="488"/>
    </location>
</feature>
<accession>K1WJ95</accession>
<dbReference type="GeneID" id="18760009"/>
<dbReference type="OrthoDB" id="4096362at2759"/>
<feature type="compositionally biased region" description="Low complexity" evidence="8">
    <location>
        <begin position="382"/>
        <end position="391"/>
    </location>
</feature>
<feature type="compositionally biased region" description="Low complexity" evidence="8">
    <location>
        <begin position="455"/>
        <end position="468"/>
    </location>
</feature>
<organism evidence="9 10">
    <name type="scientific">Marssonina brunnea f. sp. multigermtubi (strain MB_m1)</name>
    <name type="common">Marssonina leaf spot fungus</name>
    <dbReference type="NCBI Taxonomy" id="1072389"/>
    <lineage>
        <taxon>Eukaryota</taxon>
        <taxon>Fungi</taxon>
        <taxon>Dikarya</taxon>
        <taxon>Ascomycota</taxon>
        <taxon>Pezizomycotina</taxon>
        <taxon>Leotiomycetes</taxon>
        <taxon>Helotiales</taxon>
        <taxon>Drepanopezizaceae</taxon>
        <taxon>Drepanopeziza</taxon>
    </lineage>
</organism>